<sequence>MSAYGGGLVIDDGLILYYDAKNIKSAKSGSYPIACNDLIGDNNAVCYATYSADGYFEFNDDPSYIQQDTAIPFSPSSSWTFSQWHYEKTSEAWQAFCGTNIAGPGGYFYYAPTLRYYQDYYDAGSGLKYWGIMGSHISGSDPFT</sequence>
<name>A0A0F9CW91_9ZZZZ</name>
<comment type="caution">
    <text evidence="1">The sequence shown here is derived from an EMBL/GenBank/DDBJ whole genome shotgun (WGS) entry which is preliminary data.</text>
</comment>
<evidence type="ECO:0000313" key="1">
    <source>
        <dbReference type="EMBL" id="KKL53574.1"/>
    </source>
</evidence>
<feature type="non-terminal residue" evidence="1">
    <location>
        <position position="144"/>
    </location>
</feature>
<dbReference type="AlphaFoldDB" id="A0A0F9CW91"/>
<organism evidence="1">
    <name type="scientific">marine sediment metagenome</name>
    <dbReference type="NCBI Taxonomy" id="412755"/>
    <lineage>
        <taxon>unclassified sequences</taxon>
        <taxon>metagenomes</taxon>
        <taxon>ecological metagenomes</taxon>
    </lineage>
</organism>
<gene>
    <name evidence="1" type="ORF">LCGC14_2274100</name>
</gene>
<accession>A0A0F9CW91</accession>
<dbReference type="EMBL" id="LAZR01031502">
    <property type="protein sequence ID" value="KKL53574.1"/>
    <property type="molecule type" value="Genomic_DNA"/>
</dbReference>
<proteinExistence type="predicted"/>
<reference evidence="1" key="1">
    <citation type="journal article" date="2015" name="Nature">
        <title>Complex archaea that bridge the gap between prokaryotes and eukaryotes.</title>
        <authorList>
            <person name="Spang A."/>
            <person name="Saw J.H."/>
            <person name="Jorgensen S.L."/>
            <person name="Zaremba-Niedzwiedzka K."/>
            <person name="Martijn J."/>
            <person name="Lind A.E."/>
            <person name="van Eijk R."/>
            <person name="Schleper C."/>
            <person name="Guy L."/>
            <person name="Ettema T.J."/>
        </authorList>
    </citation>
    <scope>NUCLEOTIDE SEQUENCE</scope>
</reference>
<protein>
    <submittedName>
        <fullName evidence="1">Uncharacterized protein</fullName>
    </submittedName>
</protein>